<dbReference type="HAMAP" id="MF_02126">
    <property type="entry name" value="RF_methyltr_PrmC"/>
    <property type="match status" value="1"/>
</dbReference>
<dbReference type="EC" id="2.1.1.297" evidence="5"/>
<feature type="binding site" evidence="5">
    <location>
        <position position="197"/>
    </location>
    <ligand>
        <name>S-adenosyl-L-methionine</name>
        <dbReference type="ChEBI" id="CHEBI:59789"/>
    </ligand>
</feature>
<gene>
    <name evidence="5 8" type="primary">prmC</name>
    <name evidence="8" type="ORF">NTH_01562</name>
</gene>
<dbReference type="GO" id="GO:0102559">
    <property type="term" value="F:peptide chain release factor N(5)-glutamine methyltransferase activity"/>
    <property type="evidence" value="ECO:0007669"/>
    <property type="project" value="UniProtKB-EC"/>
</dbReference>
<accession>A0ABY5MGF5</accession>
<evidence type="ECO:0000256" key="3">
    <source>
        <dbReference type="ARBA" id="ARBA00022691"/>
    </source>
</evidence>
<proteinExistence type="inferred from homology"/>
<dbReference type="PROSITE" id="PS00092">
    <property type="entry name" value="N6_MTASE"/>
    <property type="match status" value="1"/>
</dbReference>
<evidence type="ECO:0000259" key="6">
    <source>
        <dbReference type="Pfam" id="PF05175"/>
    </source>
</evidence>
<keyword evidence="9" id="KW-1185">Reference proteome</keyword>
<dbReference type="InterPro" id="IPR019874">
    <property type="entry name" value="RF_methyltr_PrmC"/>
</dbReference>
<dbReference type="SUPFAM" id="SSF53335">
    <property type="entry name" value="S-adenosyl-L-methionine-dependent methyltransferases"/>
    <property type="match status" value="1"/>
</dbReference>
<evidence type="ECO:0000256" key="4">
    <source>
        <dbReference type="ARBA" id="ARBA00048391"/>
    </source>
</evidence>
<dbReference type="NCBIfam" id="TIGR00536">
    <property type="entry name" value="hemK_fam"/>
    <property type="match status" value="1"/>
</dbReference>
<name>A0ABY5MGF5_9HYPH</name>
<evidence type="ECO:0000313" key="9">
    <source>
        <dbReference type="Proteomes" id="UP001342418"/>
    </source>
</evidence>
<keyword evidence="2 5" id="KW-0808">Transferase</keyword>
<dbReference type="InterPro" id="IPR004556">
    <property type="entry name" value="HemK-like"/>
</dbReference>
<keyword evidence="3 5" id="KW-0949">S-adenosyl-L-methionine</keyword>
<dbReference type="Pfam" id="PF17827">
    <property type="entry name" value="PrmC_N"/>
    <property type="match status" value="1"/>
</dbReference>
<feature type="binding site" evidence="5">
    <location>
        <begin position="131"/>
        <end position="135"/>
    </location>
    <ligand>
        <name>S-adenosyl-L-methionine</name>
        <dbReference type="ChEBI" id="CHEBI:59789"/>
    </ligand>
</feature>
<feature type="binding site" evidence="5">
    <location>
        <begin position="197"/>
        <end position="200"/>
    </location>
    <ligand>
        <name>substrate</name>
    </ligand>
</feature>
<dbReference type="CDD" id="cd02440">
    <property type="entry name" value="AdoMet_MTases"/>
    <property type="match status" value="1"/>
</dbReference>
<dbReference type="InterPro" id="IPR050320">
    <property type="entry name" value="N5-glutamine_MTase"/>
</dbReference>
<evidence type="ECO:0000256" key="1">
    <source>
        <dbReference type="ARBA" id="ARBA00022603"/>
    </source>
</evidence>
<dbReference type="Gene3D" id="3.40.50.150">
    <property type="entry name" value="Vaccinia Virus protein VP39"/>
    <property type="match status" value="1"/>
</dbReference>
<dbReference type="GO" id="GO:0032259">
    <property type="term" value="P:methylation"/>
    <property type="evidence" value="ECO:0007669"/>
    <property type="project" value="UniProtKB-KW"/>
</dbReference>
<comment type="similarity">
    <text evidence="5">Belongs to the protein N5-glutamine methyltransferase family. PrmC subfamily.</text>
</comment>
<feature type="binding site" evidence="5">
    <location>
        <position position="154"/>
    </location>
    <ligand>
        <name>S-adenosyl-L-methionine</name>
        <dbReference type="ChEBI" id="CHEBI:59789"/>
    </ligand>
</feature>
<comment type="function">
    <text evidence="5">Methylates the class 1 translation termination release factors RF1/PrfA and RF2/PrfB on the glutamine residue of the universally conserved GGQ motif.</text>
</comment>
<dbReference type="InterPro" id="IPR040758">
    <property type="entry name" value="PrmC_N"/>
</dbReference>
<dbReference type="NCBIfam" id="TIGR03534">
    <property type="entry name" value="RF_mod_PrmC"/>
    <property type="match status" value="1"/>
</dbReference>
<evidence type="ECO:0000313" key="8">
    <source>
        <dbReference type="EMBL" id="UUP17105.1"/>
    </source>
</evidence>
<dbReference type="EMBL" id="CP030941">
    <property type="protein sequence ID" value="UUP17105.1"/>
    <property type="molecule type" value="Genomic_DNA"/>
</dbReference>
<dbReference type="Proteomes" id="UP001342418">
    <property type="component" value="Chromosome"/>
</dbReference>
<feature type="domain" description="Methyltransferase small" evidence="6">
    <location>
        <begin position="113"/>
        <end position="205"/>
    </location>
</feature>
<dbReference type="InterPro" id="IPR007848">
    <property type="entry name" value="Small_mtfrase_dom"/>
</dbReference>
<evidence type="ECO:0000259" key="7">
    <source>
        <dbReference type="Pfam" id="PF17827"/>
    </source>
</evidence>
<evidence type="ECO:0000256" key="5">
    <source>
        <dbReference type="HAMAP-Rule" id="MF_02126"/>
    </source>
</evidence>
<dbReference type="InterPro" id="IPR029063">
    <property type="entry name" value="SAM-dependent_MTases_sf"/>
</dbReference>
<evidence type="ECO:0000256" key="2">
    <source>
        <dbReference type="ARBA" id="ARBA00022679"/>
    </source>
</evidence>
<keyword evidence="1 5" id="KW-0489">Methyltransferase</keyword>
<organism evidence="8 9">
    <name type="scientific">Nitratireductor thuwali</name>
    <dbReference type="NCBI Taxonomy" id="2267699"/>
    <lineage>
        <taxon>Bacteria</taxon>
        <taxon>Pseudomonadati</taxon>
        <taxon>Pseudomonadota</taxon>
        <taxon>Alphaproteobacteria</taxon>
        <taxon>Hyphomicrobiales</taxon>
        <taxon>Phyllobacteriaceae</taxon>
        <taxon>Nitratireductor</taxon>
    </lineage>
</organism>
<protein>
    <recommendedName>
        <fullName evidence="5">Release factor glutamine methyltransferase</fullName>
        <shortName evidence="5">RF MTase</shortName>
        <ecNumber evidence="5">2.1.1.297</ecNumber>
    </recommendedName>
    <alternativeName>
        <fullName evidence="5">N5-glutamine methyltransferase PrmC</fullName>
    </alternativeName>
    <alternativeName>
        <fullName evidence="5">Protein-(glutamine-N5) MTase PrmC</fullName>
    </alternativeName>
    <alternativeName>
        <fullName evidence="5">Protein-glutamine N-methyltransferase PrmC</fullName>
    </alternativeName>
</protein>
<dbReference type="Pfam" id="PF05175">
    <property type="entry name" value="MTS"/>
    <property type="match status" value="1"/>
</dbReference>
<dbReference type="PANTHER" id="PTHR18895">
    <property type="entry name" value="HEMK METHYLTRANSFERASE"/>
    <property type="match status" value="1"/>
</dbReference>
<dbReference type="Gene3D" id="1.10.8.10">
    <property type="entry name" value="DNA helicase RuvA subunit, C-terminal domain"/>
    <property type="match status" value="1"/>
</dbReference>
<dbReference type="InterPro" id="IPR002052">
    <property type="entry name" value="DNA_methylase_N6_adenine_CS"/>
</dbReference>
<reference evidence="8 9" key="1">
    <citation type="submission" date="2018-07" db="EMBL/GenBank/DDBJ databases">
        <title>Genome sequence of Nitratireductor thuwali#1536.</title>
        <authorList>
            <person name="Michoud G."/>
            <person name="Merlino G."/>
            <person name="Sefrji F.O."/>
            <person name="Daffonchio D."/>
        </authorList>
    </citation>
    <scope>NUCLEOTIDE SEQUENCE [LARGE SCALE GENOMIC DNA]</scope>
    <source>
        <strain evidence="9">Nit1536</strain>
    </source>
</reference>
<comment type="catalytic activity">
    <reaction evidence="4 5">
        <text>L-glutaminyl-[peptide chain release factor] + S-adenosyl-L-methionine = N(5)-methyl-L-glutaminyl-[peptide chain release factor] + S-adenosyl-L-homocysteine + H(+)</text>
        <dbReference type="Rhea" id="RHEA:42896"/>
        <dbReference type="Rhea" id="RHEA-COMP:10271"/>
        <dbReference type="Rhea" id="RHEA-COMP:10272"/>
        <dbReference type="ChEBI" id="CHEBI:15378"/>
        <dbReference type="ChEBI" id="CHEBI:30011"/>
        <dbReference type="ChEBI" id="CHEBI:57856"/>
        <dbReference type="ChEBI" id="CHEBI:59789"/>
        <dbReference type="ChEBI" id="CHEBI:61891"/>
        <dbReference type="EC" id="2.1.1.297"/>
    </reaction>
</comment>
<dbReference type="RefSeq" id="WP_338529466.1">
    <property type="nucleotide sequence ID" value="NZ_CP030941.1"/>
</dbReference>
<feature type="domain" description="Release factor glutamine methyltransferase N-terminal" evidence="7">
    <location>
        <begin position="13"/>
        <end position="82"/>
    </location>
</feature>
<dbReference type="PANTHER" id="PTHR18895:SF74">
    <property type="entry name" value="MTRF1L RELEASE FACTOR GLUTAMINE METHYLTRANSFERASE"/>
    <property type="match status" value="1"/>
</dbReference>
<sequence>MGEARLPGSLDVLLRQARTILREAGIAGAAFDARLIVEHFAGTSQAELIASPDRAVTDDEAKAVLAAVRERAEGKPVHRILGYREFYGLKLMLSPETLEPRPDTETLVDMVLPHLRQTVGRKGTCTILDMGTGTGAIALALLSAVPEARAVGTDISGHALATARANADMNGYSERFVTRRSDWFGEIEESFDLIVSNPPYIATAEMDDLPGEVRKHDPITALHGGADGLDAYRKIAAKAGRHLNAAGAVAVEVGSSQAIDVKEVFASSGFRTASVAADLAGHDRAILFVAC</sequence>
<feature type="binding site" evidence="5">
    <location>
        <position position="183"/>
    </location>
    <ligand>
        <name>S-adenosyl-L-methionine</name>
        <dbReference type="ChEBI" id="CHEBI:59789"/>
    </ligand>
</feature>